<name>V5SIX9_9HYPH</name>
<dbReference type="HOGENOM" id="CLU_1765561_0_0_5"/>
<dbReference type="Proteomes" id="UP000018542">
    <property type="component" value="Chromosome"/>
</dbReference>
<dbReference type="AlphaFoldDB" id="V5SIX9"/>
<sequence>MSRRAALMTELIMLNSSRPRVACVILALATAAATASSAFAERWPGTSASIGGAIAARVIGIKCTNHMSPAEVVELDTYIEQHQATFMSESTANRRLAETAFPRIARDYDFMYSQPNACNDQSREMVQDMLTRIRAEEKREKQAGLAN</sequence>
<evidence type="ECO:0000256" key="1">
    <source>
        <dbReference type="SAM" id="SignalP"/>
    </source>
</evidence>
<dbReference type="RefSeq" id="WP_023786668.1">
    <property type="nucleotide sequence ID" value="NC_022997.1"/>
</dbReference>
<proteinExistence type="predicted"/>
<gene>
    <name evidence="2" type="ORF">W911_06370</name>
</gene>
<feature type="chain" id="PRO_5004740836" evidence="1">
    <location>
        <begin position="41"/>
        <end position="147"/>
    </location>
</feature>
<dbReference type="OrthoDB" id="9886185at2"/>
<evidence type="ECO:0000313" key="3">
    <source>
        <dbReference type="Proteomes" id="UP000018542"/>
    </source>
</evidence>
<accession>V5SIX9</accession>
<keyword evidence="1" id="KW-0732">Signal</keyword>
<feature type="signal peptide" evidence="1">
    <location>
        <begin position="1"/>
        <end position="40"/>
    </location>
</feature>
<dbReference type="PATRIC" id="fig|1029756.8.peg.1333"/>
<dbReference type="KEGG" id="hni:W911_06370"/>
<dbReference type="EMBL" id="CP006912">
    <property type="protein sequence ID" value="AHB50040.1"/>
    <property type="molecule type" value="Genomic_DNA"/>
</dbReference>
<keyword evidence="3" id="KW-1185">Reference proteome</keyword>
<evidence type="ECO:0000313" key="2">
    <source>
        <dbReference type="EMBL" id="AHB50040.1"/>
    </source>
</evidence>
<reference evidence="2 3" key="1">
    <citation type="journal article" date="2014" name="Genome Announc.">
        <title>Complete Genome Sequence of Hyphomicrobium nitrativorans Strain NL23, a Denitrifying Bacterium Isolated from Biofilm of a Methanol-Fed Denitrification System Treating Seawater at the Montreal Biodome.</title>
        <authorList>
            <person name="Martineau C."/>
            <person name="Villeneuve C."/>
            <person name="Mauffrey F."/>
            <person name="Villemur R."/>
        </authorList>
    </citation>
    <scope>NUCLEOTIDE SEQUENCE [LARGE SCALE GENOMIC DNA]</scope>
    <source>
        <strain evidence="2">NL23</strain>
    </source>
</reference>
<organism evidence="2 3">
    <name type="scientific">Hyphomicrobium nitrativorans NL23</name>
    <dbReference type="NCBI Taxonomy" id="1029756"/>
    <lineage>
        <taxon>Bacteria</taxon>
        <taxon>Pseudomonadati</taxon>
        <taxon>Pseudomonadota</taxon>
        <taxon>Alphaproteobacteria</taxon>
        <taxon>Hyphomicrobiales</taxon>
        <taxon>Hyphomicrobiaceae</taxon>
        <taxon>Hyphomicrobium</taxon>
    </lineage>
</organism>
<protein>
    <submittedName>
        <fullName evidence="2">Uncharacterized protein</fullName>
    </submittedName>
</protein>